<dbReference type="AlphaFoldDB" id="A0A2H0KK05"/>
<dbReference type="Pfam" id="PF00534">
    <property type="entry name" value="Glycos_transf_1"/>
    <property type="match status" value="1"/>
</dbReference>
<sequence length="381" mass="44322">MKKIRVGIINSNYVKIGPYTKKGTEIFSYIFTSNLAKRYDKEIDITSFCSGNSVLPVKKESVMYHSASENKNIGKMRHHLFEMALFSKVVQMQKNFDIFHLNLGVGENFLPFARFIKKPIVVTMHGPAEPDYMARYFSLFNDVKNIYYVAISDLQKKFTVFSKARTIYHGINMKKTFQFEKQGGKAIIWTGRAVPEKGLDEVLSVSKKLRIPTKVFPIIKSEYFDWLYKEVLQRRDIINQITRIHIDFNMVRNKLVKEYQNSKVFLFPLLWEEPFGFTVVESMACGTPVIAYARGAMPELVKDGETGYLVNPSDDDIRGNYMTKKTGFEGLCEAVQKIYSLPEEEYRLMRRQSREHVEKKFNVDDMVDNYVAYYKEILGTK</sequence>
<gene>
    <name evidence="2" type="ORF">COV87_02475</name>
</gene>
<feature type="domain" description="Glycosyl transferase family 1" evidence="1">
    <location>
        <begin position="180"/>
        <end position="316"/>
    </location>
</feature>
<evidence type="ECO:0000259" key="1">
    <source>
        <dbReference type="Pfam" id="PF00534"/>
    </source>
</evidence>
<dbReference type="GO" id="GO:0016757">
    <property type="term" value="F:glycosyltransferase activity"/>
    <property type="evidence" value="ECO:0007669"/>
    <property type="project" value="InterPro"/>
</dbReference>
<organism evidence="2 3">
    <name type="scientific">Candidatus Roizmanbacteria bacterium CG11_big_fil_rev_8_21_14_0_20_37_16</name>
    <dbReference type="NCBI Taxonomy" id="1974857"/>
    <lineage>
        <taxon>Bacteria</taxon>
        <taxon>Candidatus Roizmaniibacteriota</taxon>
    </lineage>
</organism>
<dbReference type="PANTHER" id="PTHR12526">
    <property type="entry name" value="GLYCOSYLTRANSFERASE"/>
    <property type="match status" value="1"/>
</dbReference>
<name>A0A2H0KK05_9BACT</name>
<comment type="caution">
    <text evidence="2">The sequence shown here is derived from an EMBL/GenBank/DDBJ whole genome shotgun (WGS) entry which is preliminary data.</text>
</comment>
<dbReference type="EMBL" id="PCVK01000073">
    <property type="protein sequence ID" value="PIQ71590.1"/>
    <property type="molecule type" value="Genomic_DNA"/>
</dbReference>
<protein>
    <recommendedName>
        <fullName evidence="1">Glycosyl transferase family 1 domain-containing protein</fullName>
    </recommendedName>
</protein>
<accession>A0A2H0KK05</accession>
<dbReference type="PANTHER" id="PTHR12526:SF595">
    <property type="entry name" value="BLL5217 PROTEIN"/>
    <property type="match status" value="1"/>
</dbReference>
<evidence type="ECO:0000313" key="2">
    <source>
        <dbReference type="EMBL" id="PIQ71590.1"/>
    </source>
</evidence>
<reference evidence="2 3" key="1">
    <citation type="submission" date="2017-09" db="EMBL/GenBank/DDBJ databases">
        <title>Depth-based differentiation of microbial function through sediment-hosted aquifers and enrichment of novel symbionts in the deep terrestrial subsurface.</title>
        <authorList>
            <person name="Probst A.J."/>
            <person name="Ladd B."/>
            <person name="Jarett J.K."/>
            <person name="Geller-Mcgrath D.E."/>
            <person name="Sieber C.M."/>
            <person name="Emerson J.B."/>
            <person name="Anantharaman K."/>
            <person name="Thomas B.C."/>
            <person name="Malmstrom R."/>
            <person name="Stieglmeier M."/>
            <person name="Klingl A."/>
            <person name="Woyke T."/>
            <person name="Ryan C.M."/>
            <person name="Banfield J.F."/>
        </authorList>
    </citation>
    <scope>NUCLEOTIDE SEQUENCE [LARGE SCALE GENOMIC DNA]</scope>
    <source>
        <strain evidence="2">CG11_big_fil_rev_8_21_14_0_20_37_16</strain>
    </source>
</reference>
<dbReference type="SUPFAM" id="SSF53756">
    <property type="entry name" value="UDP-Glycosyltransferase/glycogen phosphorylase"/>
    <property type="match status" value="1"/>
</dbReference>
<proteinExistence type="predicted"/>
<dbReference type="InterPro" id="IPR001296">
    <property type="entry name" value="Glyco_trans_1"/>
</dbReference>
<dbReference type="Proteomes" id="UP000229497">
    <property type="component" value="Unassembled WGS sequence"/>
</dbReference>
<evidence type="ECO:0000313" key="3">
    <source>
        <dbReference type="Proteomes" id="UP000229497"/>
    </source>
</evidence>
<dbReference type="Gene3D" id="3.40.50.2000">
    <property type="entry name" value="Glycogen Phosphorylase B"/>
    <property type="match status" value="2"/>
</dbReference>